<dbReference type="Proteomes" id="UP000215196">
    <property type="component" value="Chromosome 1"/>
</dbReference>
<dbReference type="AlphaFoldDB" id="A0A239WNJ1"/>
<evidence type="ECO:0000313" key="1">
    <source>
        <dbReference type="EMBL" id="SNV36215.1"/>
    </source>
</evidence>
<dbReference type="KEGG" id="ctak:4412677_00505"/>
<accession>A0A239WNJ1</accession>
<sequence>MKNLLLGLFLTVGTSGFTLANGIYESNELNIINNEKNADAISCTTGIRVTMKMCDGSKEVTNLGSFETDCGSNEDGSVIIRNIQLEEDCGPN</sequence>
<name>A0A239WNJ1_9FLAO</name>
<protein>
    <submittedName>
        <fullName evidence="1">Uncharacterized protein</fullName>
    </submittedName>
</protein>
<reference evidence="1 2" key="1">
    <citation type="submission" date="2017-06" db="EMBL/GenBank/DDBJ databases">
        <authorList>
            <consortium name="Pathogen Informatics"/>
        </authorList>
    </citation>
    <scope>NUCLEOTIDE SEQUENCE [LARGE SCALE GENOMIC DNA]</scope>
    <source>
        <strain evidence="1 2">NCTC13490</strain>
    </source>
</reference>
<gene>
    <name evidence="1" type="ORF">SAMEA4412677_00505</name>
</gene>
<dbReference type="EMBL" id="LT906465">
    <property type="protein sequence ID" value="SNV36215.1"/>
    <property type="molecule type" value="Genomic_DNA"/>
</dbReference>
<evidence type="ECO:0000313" key="2">
    <source>
        <dbReference type="Proteomes" id="UP000215196"/>
    </source>
</evidence>
<keyword evidence="2" id="KW-1185">Reference proteome</keyword>
<dbReference type="RefSeq" id="WP_095070114.1">
    <property type="nucleotide sequence ID" value="NZ_CALTUO010000045.1"/>
</dbReference>
<proteinExistence type="predicted"/>
<organism evidence="1 2">
    <name type="scientific">Chryseobacterium taklimakanense</name>
    <dbReference type="NCBI Taxonomy" id="536441"/>
    <lineage>
        <taxon>Bacteria</taxon>
        <taxon>Pseudomonadati</taxon>
        <taxon>Bacteroidota</taxon>
        <taxon>Flavobacteriia</taxon>
        <taxon>Flavobacteriales</taxon>
        <taxon>Weeksellaceae</taxon>
        <taxon>Chryseobacterium group</taxon>
        <taxon>Chryseobacterium</taxon>
    </lineage>
</organism>